<evidence type="ECO:0000313" key="2">
    <source>
        <dbReference type="EMBL" id="SEM08271.1"/>
    </source>
</evidence>
<organism evidence="2 3">
    <name type="scientific">Aquimarina amphilecti</name>
    <dbReference type="NCBI Taxonomy" id="1038014"/>
    <lineage>
        <taxon>Bacteria</taxon>
        <taxon>Pseudomonadati</taxon>
        <taxon>Bacteroidota</taxon>
        <taxon>Flavobacteriia</taxon>
        <taxon>Flavobacteriales</taxon>
        <taxon>Flavobacteriaceae</taxon>
        <taxon>Aquimarina</taxon>
    </lineage>
</organism>
<accession>A0A1H7VG48</accession>
<feature type="signal peptide" evidence="1">
    <location>
        <begin position="1"/>
        <end position="18"/>
    </location>
</feature>
<evidence type="ECO:0000256" key="1">
    <source>
        <dbReference type="SAM" id="SignalP"/>
    </source>
</evidence>
<keyword evidence="3" id="KW-1185">Reference proteome</keyword>
<dbReference type="STRING" id="1038014.SAMN04487910_4094"/>
<keyword evidence="1" id="KW-0732">Signal</keyword>
<feature type="chain" id="PRO_5011445800" evidence="1">
    <location>
        <begin position="19"/>
        <end position="134"/>
    </location>
</feature>
<dbReference type="Proteomes" id="UP000198521">
    <property type="component" value="Unassembled WGS sequence"/>
</dbReference>
<dbReference type="AlphaFoldDB" id="A0A1H7VG48"/>
<evidence type="ECO:0000313" key="3">
    <source>
        <dbReference type="Proteomes" id="UP000198521"/>
    </source>
</evidence>
<sequence length="134" mass="15318">MKQFIYLLLIFSSFLLKAQDTNKKVKSPQIVTKLKIGKKATFGNKSIHFIKVTEDSRCPKGVSCVWAGQAKILIGLYENDTLLEEKEIIIEIPNKSKELLKSIEKTIYGYNLTPYPTNSEKIDPSTYYLELLVK</sequence>
<proteinExistence type="predicted"/>
<dbReference type="OrthoDB" id="163809at2"/>
<name>A0A1H7VG48_AQUAM</name>
<dbReference type="EMBL" id="FOAB01000008">
    <property type="protein sequence ID" value="SEM08271.1"/>
    <property type="molecule type" value="Genomic_DNA"/>
</dbReference>
<protein>
    <submittedName>
        <fullName evidence="2">Uncharacterized protein</fullName>
    </submittedName>
</protein>
<gene>
    <name evidence="2" type="ORF">SAMN04487910_4094</name>
</gene>
<dbReference type="RefSeq" id="WP_091411864.1">
    <property type="nucleotide sequence ID" value="NZ_FOAB01000008.1"/>
</dbReference>
<reference evidence="2 3" key="1">
    <citation type="submission" date="2016-10" db="EMBL/GenBank/DDBJ databases">
        <authorList>
            <person name="de Groot N.N."/>
        </authorList>
    </citation>
    <scope>NUCLEOTIDE SEQUENCE [LARGE SCALE GENOMIC DNA]</scope>
    <source>
        <strain evidence="2 3">DSM 25232</strain>
    </source>
</reference>